<feature type="region of interest" description="Disordered" evidence="1">
    <location>
        <begin position="1"/>
        <end position="30"/>
    </location>
</feature>
<name>A0ABN1RKS6_9ACTN</name>
<gene>
    <name evidence="2" type="ORF">GCM10009575_091090</name>
</gene>
<evidence type="ECO:0000313" key="2">
    <source>
        <dbReference type="EMBL" id="GAA0958950.1"/>
    </source>
</evidence>
<accession>A0ABN1RKS6</accession>
<comment type="caution">
    <text evidence="2">The sequence shown here is derived from an EMBL/GenBank/DDBJ whole genome shotgun (WGS) entry which is preliminary data.</text>
</comment>
<sequence>MIAASATHRTRPNPDPVGLSATRDPRSDASFAEPSAVDVVVVPAVGVQHSGLAAWPAPFTPHRCQSIDQRKELGDVIAVGAGQ</sequence>
<proteinExistence type="predicted"/>
<evidence type="ECO:0000256" key="1">
    <source>
        <dbReference type="SAM" id="MobiDB-lite"/>
    </source>
</evidence>
<protein>
    <submittedName>
        <fullName evidence="2">Uncharacterized protein</fullName>
    </submittedName>
</protein>
<organism evidence="2 3">
    <name type="scientific">Streptomyces rhizosphaericus</name>
    <dbReference type="NCBI Taxonomy" id="114699"/>
    <lineage>
        <taxon>Bacteria</taxon>
        <taxon>Bacillati</taxon>
        <taxon>Actinomycetota</taxon>
        <taxon>Actinomycetes</taxon>
        <taxon>Kitasatosporales</taxon>
        <taxon>Streptomycetaceae</taxon>
        <taxon>Streptomyces</taxon>
        <taxon>Streptomyces violaceusniger group</taxon>
    </lineage>
</organism>
<dbReference type="EMBL" id="BAAAID010000113">
    <property type="protein sequence ID" value="GAA0958950.1"/>
    <property type="molecule type" value="Genomic_DNA"/>
</dbReference>
<evidence type="ECO:0000313" key="3">
    <source>
        <dbReference type="Proteomes" id="UP001500418"/>
    </source>
</evidence>
<keyword evidence="3" id="KW-1185">Reference proteome</keyword>
<reference evidence="2 3" key="1">
    <citation type="journal article" date="2019" name="Int. J. Syst. Evol. Microbiol.">
        <title>The Global Catalogue of Microorganisms (GCM) 10K type strain sequencing project: providing services to taxonomists for standard genome sequencing and annotation.</title>
        <authorList>
            <consortium name="The Broad Institute Genomics Platform"/>
            <consortium name="The Broad Institute Genome Sequencing Center for Infectious Disease"/>
            <person name="Wu L."/>
            <person name="Ma J."/>
        </authorList>
    </citation>
    <scope>NUCLEOTIDE SEQUENCE [LARGE SCALE GENOMIC DNA]</scope>
    <source>
        <strain evidence="2 3">JCM 11444</strain>
    </source>
</reference>
<dbReference type="Proteomes" id="UP001500418">
    <property type="component" value="Unassembled WGS sequence"/>
</dbReference>